<evidence type="ECO:0000256" key="1">
    <source>
        <dbReference type="ARBA" id="ARBA00009006"/>
    </source>
</evidence>
<dbReference type="InterPro" id="IPR000026">
    <property type="entry name" value="N1-like"/>
</dbReference>
<keyword evidence="3" id="KW-0540">Nuclease</keyword>
<comment type="similarity">
    <text evidence="1">Belongs to the ribonuclease N1/T1 family.</text>
</comment>
<keyword evidence="11" id="KW-1185">Reference proteome</keyword>
<dbReference type="Proteomes" id="UP000707071">
    <property type="component" value="Unassembled WGS sequence"/>
</dbReference>
<dbReference type="Gene3D" id="3.10.450.30">
    <property type="entry name" value="Microbial ribonucleases"/>
    <property type="match status" value="1"/>
</dbReference>
<evidence type="ECO:0000256" key="7">
    <source>
        <dbReference type="ARBA" id="ARBA00023239"/>
    </source>
</evidence>
<dbReference type="SUPFAM" id="SSF53933">
    <property type="entry name" value="Microbial ribonucleases"/>
    <property type="match status" value="1"/>
</dbReference>
<dbReference type="GO" id="GO:0003723">
    <property type="term" value="F:RNA binding"/>
    <property type="evidence" value="ECO:0007669"/>
    <property type="project" value="InterPro"/>
</dbReference>
<dbReference type="PANTHER" id="PTHR42104:SF1">
    <property type="entry name" value="EXTRACELLULAR GUANYL-SPECIFIC RIBONUCLEASE RNTA (AFU_ORTHOLOGUE AFUA_4G03230)"/>
    <property type="match status" value="1"/>
</dbReference>
<reference evidence="10 11" key="1">
    <citation type="journal article" date="2020" name="bioRxiv">
        <title>Whole genome comparisons of ergot fungi reveals the divergence and evolution of species within the genus Claviceps are the result of varying mechanisms driving genome evolution and host range expansion.</title>
        <authorList>
            <person name="Wyka S.A."/>
            <person name="Mondo S.J."/>
            <person name="Liu M."/>
            <person name="Dettman J."/>
            <person name="Nalam V."/>
            <person name="Broders K.D."/>
        </authorList>
    </citation>
    <scope>NUCLEOTIDE SEQUENCE [LARGE SCALE GENOMIC DNA]</scope>
    <source>
        <strain evidence="10 11">Clav52</strain>
    </source>
</reference>
<keyword evidence="9" id="KW-0732">Signal</keyword>
<evidence type="ECO:0000256" key="2">
    <source>
        <dbReference type="ARBA" id="ARBA00012549"/>
    </source>
</evidence>
<evidence type="ECO:0000313" key="10">
    <source>
        <dbReference type="EMBL" id="KAG6299292.1"/>
    </source>
</evidence>
<sequence>MRFCNLFTSLLLGISVTSVTLASPFDSEGGHQDRTVILDDRGLRLVIAKGKEPKKEATCPYRARAGNFGPYPQHKYTKNQIKVAFIAGAQYAADDKQVGARKYPHDFGNGEKLPFPCGKNKMEFPIDTNNNLNPYSGGPSDNVPDRVVFEYQRKKRDFVVGYCGVMRHGTGRDFIKCT</sequence>
<accession>A0A9P7QJR6</accession>
<comment type="catalytic activity">
    <reaction evidence="8">
        <text>[RNA] containing guanosine + H2O = an [RNA fragment]-3'-guanosine-3'-phosphate + a 5'-hydroxy-ribonucleotide-3'-[RNA fragment].</text>
        <dbReference type="EC" id="4.6.1.24"/>
    </reaction>
</comment>
<evidence type="ECO:0000256" key="9">
    <source>
        <dbReference type="SAM" id="SignalP"/>
    </source>
</evidence>
<dbReference type="EMBL" id="SRRH01000098">
    <property type="protein sequence ID" value="KAG6299292.1"/>
    <property type="molecule type" value="Genomic_DNA"/>
</dbReference>
<feature type="chain" id="PRO_5040403133" description="ribonuclease T1" evidence="9">
    <location>
        <begin position="23"/>
        <end position="178"/>
    </location>
</feature>
<keyword evidence="6" id="KW-1015">Disulfide bond</keyword>
<evidence type="ECO:0000256" key="6">
    <source>
        <dbReference type="ARBA" id="ARBA00023157"/>
    </source>
</evidence>
<dbReference type="GO" id="GO:0046589">
    <property type="term" value="F:ribonuclease T1 activity"/>
    <property type="evidence" value="ECO:0007669"/>
    <property type="project" value="UniProtKB-EC"/>
</dbReference>
<evidence type="ECO:0000256" key="5">
    <source>
        <dbReference type="ARBA" id="ARBA00022801"/>
    </source>
</evidence>
<dbReference type="InterPro" id="IPR016191">
    <property type="entry name" value="Ribonuclease/ribotoxin"/>
</dbReference>
<feature type="signal peptide" evidence="9">
    <location>
        <begin position="1"/>
        <end position="22"/>
    </location>
</feature>
<name>A0A9P7QJR6_9HYPO</name>
<evidence type="ECO:0000256" key="8">
    <source>
        <dbReference type="ARBA" id="ARBA00034015"/>
    </source>
</evidence>
<keyword evidence="5" id="KW-0378">Hydrolase</keyword>
<organism evidence="10 11">
    <name type="scientific">Claviceps aff. purpurea</name>
    <dbReference type="NCBI Taxonomy" id="1967640"/>
    <lineage>
        <taxon>Eukaryota</taxon>
        <taxon>Fungi</taxon>
        <taxon>Dikarya</taxon>
        <taxon>Ascomycota</taxon>
        <taxon>Pezizomycotina</taxon>
        <taxon>Sordariomycetes</taxon>
        <taxon>Hypocreomycetidae</taxon>
        <taxon>Hypocreales</taxon>
        <taxon>Clavicipitaceae</taxon>
        <taxon>Claviceps</taxon>
    </lineage>
</organism>
<dbReference type="AlphaFoldDB" id="A0A9P7QJR6"/>
<keyword evidence="7" id="KW-0456">Lyase</keyword>
<evidence type="ECO:0000256" key="3">
    <source>
        <dbReference type="ARBA" id="ARBA00022722"/>
    </source>
</evidence>
<comment type="caution">
    <text evidence="10">The sequence shown here is derived from an EMBL/GenBank/DDBJ whole genome shotgun (WGS) entry which is preliminary data.</text>
</comment>
<evidence type="ECO:0000256" key="4">
    <source>
        <dbReference type="ARBA" id="ARBA00022759"/>
    </source>
</evidence>
<protein>
    <recommendedName>
        <fullName evidence="2">ribonuclease T1</fullName>
        <ecNumber evidence="2">4.6.1.24</ecNumber>
    </recommendedName>
</protein>
<gene>
    <name evidence="10" type="ORF">E4U09_008278</name>
</gene>
<keyword evidence="4" id="KW-0255">Endonuclease</keyword>
<dbReference type="EC" id="4.6.1.24" evidence="2"/>
<dbReference type="Pfam" id="PF00545">
    <property type="entry name" value="Ribonuclease"/>
    <property type="match status" value="1"/>
</dbReference>
<evidence type="ECO:0000313" key="11">
    <source>
        <dbReference type="Proteomes" id="UP000707071"/>
    </source>
</evidence>
<dbReference type="PANTHER" id="PTHR42104">
    <property type="entry name" value="EXTRACELLULAR GUANYL-SPECIFIC RIBONUCLEASE RNTA (AFU_ORTHOLOGUE AFUA_4G03230)"/>
    <property type="match status" value="1"/>
</dbReference>
<proteinExistence type="inferred from homology"/>
<dbReference type="GO" id="GO:0016787">
    <property type="term" value="F:hydrolase activity"/>
    <property type="evidence" value="ECO:0007669"/>
    <property type="project" value="UniProtKB-KW"/>
</dbReference>